<reference evidence="1 2" key="1">
    <citation type="submission" date="2019-10" db="EMBL/GenBank/DDBJ databases">
        <title>Deinococcus sp. isolated from soil.</title>
        <authorList>
            <person name="Li Y."/>
            <person name="Wang J."/>
        </authorList>
    </citation>
    <scope>NUCLEOTIDE SEQUENCE [LARGE SCALE GENOMIC DNA]</scope>
    <source>
        <strain evidence="1 2">SDU3-2</strain>
    </source>
</reference>
<comment type="caution">
    <text evidence="1">The sequence shown here is derived from an EMBL/GenBank/DDBJ whole genome shotgun (WGS) entry which is preliminary data.</text>
</comment>
<dbReference type="RefSeq" id="WP_152869104.1">
    <property type="nucleotide sequence ID" value="NZ_WBSL01000001.1"/>
</dbReference>
<gene>
    <name evidence="1" type="ORF">F8S09_04005</name>
</gene>
<evidence type="ECO:0000313" key="1">
    <source>
        <dbReference type="EMBL" id="MPY65862.1"/>
    </source>
</evidence>
<organism evidence="1 2">
    <name type="scientific">Deinococcus terrestris</name>
    <dbReference type="NCBI Taxonomy" id="2651870"/>
    <lineage>
        <taxon>Bacteria</taxon>
        <taxon>Thermotogati</taxon>
        <taxon>Deinococcota</taxon>
        <taxon>Deinococci</taxon>
        <taxon>Deinococcales</taxon>
        <taxon>Deinococcaceae</taxon>
        <taxon>Deinococcus</taxon>
    </lineage>
</organism>
<dbReference type="Proteomes" id="UP000484842">
    <property type="component" value="Unassembled WGS sequence"/>
</dbReference>
<dbReference type="EMBL" id="WBSL01000001">
    <property type="protein sequence ID" value="MPY65862.1"/>
    <property type="molecule type" value="Genomic_DNA"/>
</dbReference>
<keyword evidence="2" id="KW-1185">Reference proteome</keyword>
<evidence type="ECO:0000313" key="2">
    <source>
        <dbReference type="Proteomes" id="UP000484842"/>
    </source>
</evidence>
<protein>
    <submittedName>
        <fullName evidence="1">Uncharacterized protein</fullName>
    </submittedName>
</protein>
<dbReference type="AlphaFoldDB" id="A0A7X1TR20"/>
<name>A0A7X1TR20_9DEIO</name>
<proteinExistence type="predicted"/>
<accession>A0A7X1TR20</accession>
<sequence>MDFPDLVAREGFPPGTQVTTFAAPGGRVFRAAQPGRGFELLLTDEAVEMYGEGPTLALVLGRLREAAEAGLPPLEPGQTCVRQTFVGD</sequence>